<feature type="transmembrane region" description="Helical" evidence="1">
    <location>
        <begin position="105"/>
        <end position="131"/>
    </location>
</feature>
<evidence type="ECO:0000256" key="1">
    <source>
        <dbReference type="SAM" id="Phobius"/>
    </source>
</evidence>
<proteinExistence type="predicted"/>
<accession>A0ABX6QN16</accession>
<dbReference type="Proteomes" id="UP000308530">
    <property type="component" value="Chromosome"/>
</dbReference>
<keyword evidence="1" id="KW-0472">Membrane</keyword>
<reference evidence="2 3" key="1">
    <citation type="submission" date="2020-06" db="EMBL/GenBank/DDBJ databases">
        <title>Genome sequence of Rhizobium sp strain ADMK78.</title>
        <authorList>
            <person name="Rahi P."/>
        </authorList>
    </citation>
    <scope>NUCLEOTIDE SEQUENCE [LARGE SCALE GENOMIC DNA]</scope>
    <source>
        <strain evidence="2 3">ADMK78</strain>
    </source>
</reference>
<dbReference type="InterPro" id="IPR046513">
    <property type="entry name" value="DUF6691"/>
</dbReference>
<keyword evidence="1" id="KW-0812">Transmembrane</keyword>
<dbReference type="Pfam" id="PF20398">
    <property type="entry name" value="DUF6691"/>
    <property type="match status" value="1"/>
</dbReference>
<name>A0ABX6QN16_9HYPH</name>
<evidence type="ECO:0000313" key="3">
    <source>
        <dbReference type="Proteomes" id="UP000308530"/>
    </source>
</evidence>
<keyword evidence="3" id="KW-1185">Reference proteome</keyword>
<sequence length="147" mass="15227">MRYLVVFLIGSLFGLGIVISGMANPAKVLNFFDLAGTFDPSLIFVMAGALLVAVPGYAVIFRKRSAPVFGPEFKLPKARQIDGKLVGGSATFGIGWGIAGFCPGAAIPALGLGDSSAFIFIAALLTGILIARQISNADFFAGRSKVA</sequence>
<keyword evidence="1" id="KW-1133">Transmembrane helix</keyword>
<dbReference type="RefSeq" id="WP_138285348.1">
    <property type="nucleotide sequence ID" value="NZ_CP058350.1"/>
</dbReference>
<feature type="transmembrane region" description="Helical" evidence="1">
    <location>
        <begin position="81"/>
        <end position="99"/>
    </location>
</feature>
<dbReference type="EMBL" id="CP058350">
    <property type="protein sequence ID" value="QLF69520.1"/>
    <property type="molecule type" value="Genomic_DNA"/>
</dbReference>
<organism evidence="2 3">
    <name type="scientific">Peteryoungia desertarenae</name>
    <dbReference type="NCBI Taxonomy" id="1813451"/>
    <lineage>
        <taxon>Bacteria</taxon>
        <taxon>Pseudomonadati</taxon>
        <taxon>Pseudomonadota</taxon>
        <taxon>Alphaproteobacteria</taxon>
        <taxon>Hyphomicrobiales</taxon>
        <taxon>Rhizobiaceae</taxon>
        <taxon>Peteryoungia</taxon>
    </lineage>
</organism>
<protein>
    <submittedName>
        <fullName evidence="2">YeeE/YedE family protein</fullName>
    </submittedName>
</protein>
<gene>
    <name evidence="2" type="ORF">FE840_008170</name>
</gene>
<feature type="transmembrane region" description="Helical" evidence="1">
    <location>
        <begin position="41"/>
        <end position="60"/>
    </location>
</feature>
<evidence type="ECO:0000313" key="2">
    <source>
        <dbReference type="EMBL" id="QLF69520.1"/>
    </source>
</evidence>